<name>A0ABS7TIA4_9BACT</name>
<dbReference type="EMBL" id="JAIRAU010000001">
    <property type="protein sequence ID" value="MBZ5707851.1"/>
    <property type="molecule type" value="Genomic_DNA"/>
</dbReference>
<keyword evidence="3" id="KW-1185">Reference proteome</keyword>
<evidence type="ECO:0000256" key="1">
    <source>
        <dbReference type="SAM" id="MobiDB-lite"/>
    </source>
</evidence>
<feature type="compositionally biased region" description="Basic and acidic residues" evidence="1">
    <location>
        <begin position="16"/>
        <end position="26"/>
    </location>
</feature>
<protein>
    <submittedName>
        <fullName evidence="2">Tetratricopeptide repeat protein</fullName>
    </submittedName>
</protein>
<organism evidence="2 3">
    <name type="scientific">Nannocystis pusilla</name>
    <dbReference type="NCBI Taxonomy" id="889268"/>
    <lineage>
        <taxon>Bacteria</taxon>
        <taxon>Pseudomonadati</taxon>
        <taxon>Myxococcota</taxon>
        <taxon>Polyangia</taxon>
        <taxon>Nannocystales</taxon>
        <taxon>Nannocystaceae</taxon>
        <taxon>Nannocystis</taxon>
    </lineage>
</organism>
<dbReference type="InterPro" id="IPR011990">
    <property type="entry name" value="TPR-like_helical_dom_sf"/>
</dbReference>
<sequence>MRASDRRKQTPRPRHPRQEAPRREPEPTQLVDVVVLSLAEDSARVRRLDDGTIVRLRVPDLRAIVPALRVSVQCRAPRGNAPPRTLVGHILHARLDLDALALPPRPPIEFGPWPMDDELDHLPDDVVAHLRARARDMFEMHSPPPDDEDILFAALDHREADRPLAAHELLMRLVERDPGNIDAHRHLGNLVFDVLLPVARTHYEIAVQIGERQLGPGFDGILSWYLHGNRAFLRSLHGLGLCQWRGGDFHSAEATFRRMLCLCPEDGIGARFLLVDVRARKLWGDGAEGDGEPPF</sequence>
<gene>
    <name evidence="2" type="ORF">K7C98_01170</name>
</gene>
<feature type="region of interest" description="Disordered" evidence="1">
    <location>
        <begin position="1"/>
        <end position="28"/>
    </location>
</feature>
<proteinExistence type="predicted"/>
<dbReference type="RefSeq" id="WP_224189614.1">
    <property type="nucleotide sequence ID" value="NZ_JAIRAU010000001.1"/>
</dbReference>
<reference evidence="2" key="1">
    <citation type="submission" date="2021-08" db="EMBL/GenBank/DDBJ databases">
        <authorList>
            <person name="Stevens D.C."/>
        </authorList>
    </citation>
    <scope>NUCLEOTIDE SEQUENCE</scope>
    <source>
        <strain evidence="2">DSM 53165</strain>
    </source>
</reference>
<accession>A0ABS7TIA4</accession>
<comment type="caution">
    <text evidence="2">The sequence shown here is derived from an EMBL/GenBank/DDBJ whole genome shotgun (WGS) entry which is preliminary data.</text>
</comment>
<dbReference type="SUPFAM" id="SSF48452">
    <property type="entry name" value="TPR-like"/>
    <property type="match status" value="1"/>
</dbReference>
<dbReference type="Gene3D" id="1.25.40.10">
    <property type="entry name" value="Tetratricopeptide repeat domain"/>
    <property type="match status" value="1"/>
</dbReference>
<dbReference type="Proteomes" id="UP001139031">
    <property type="component" value="Unassembled WGS sequence"/>
</dbReference>
<evidence type="ECO:0000313" key="3">
    <source>
        <dbReference type="Proteomes" id="UP001139031"/>
    </source>
</evidence>
<evidence type="ECO:0000313" key="2">
    <source>
        <dbReference type="EMBL" id="MBZ5707851.1"/>
    </source>
</evidence>